<dbReference type="PANTHER" id="PTHR47561">
    <property type="entry name" value="POLYSACCHARIDE DEACETYLASE FAMILY PROTEIN (AFU_ORTHOLOGUE AFUA_6G05030)"/>
    <property type="match status" value="1"/>
</dbReference>
<dbReference type="InterPro" id="IPR011330">
    <property type="entry name" value="Glyco_hydro/deAcase_b/a-brl"/>
</dbReference>
<proteinExistence type="predicted"/>
<evidence type="ECO:0000313" key="4">
    <source>
        <dbReference type="Proteomes" id="UP000215633"/>
    </source>
</evidence>
<dbReference type="EMBL" id="NEVT01000006">
    <property type="protein sequence ID" value="OZI76417.1"/>
    <property type="molecule type" value="Genomic_DNA"/>
</dbReference>
<name>A0A261VRE2_9BORD</name>
<gene>
    <name evidence="3" type="ORF">CAL24_14890</name>
</gene>
<dbReference type="SUPFAM" id="SSF88713">
    <property type="entry name" value="Glycoside hydrolase/deacetylase"/>
    <property type="match status" value="1"/>
</dbReference>
<dbReference type="AlphaFoldDB" id="A0A261VRE2"/>
<feature type="region of interest" description="Disordered" evidence="1">
    <location>
        <begin position="1"/>
        <end position="21"/>
    </location>
</feature>
<dbReference type="Pfam" id="PF01522">
    <property type="entry name" value="Polysacc_deac_1"/>
    <property type="match status" value="1"/>
</dbReference>
<comment type="caution">
    <text evidence="3">The sequence shown here is derived from an EMBL/GenBank/DDBJ whole genome shotgun (WGS) entry which is preliminary data.</text>
</comment>
<reference evidence="4" key="1">
    <citation type="submission" date="2017-05" db="EMBL/GenBank/DDBJ databases">
        <title>Complete and WGS of Bordetella genogroups.</title>
        <authorList>
            <person name="Spilker T."/>
            <person name="Lipuma J."/>
        </authorList>
    </citation>
    <scope>NUCLEOTIDE SEQUENCE [LARGE SCALE GENOMIC DNA]</scope>
    <source>
        <strain evidence="4">AU8256</strain>
    </source>
</reference>
<dbReference type="InterPro" id="IPR002509">
    <property type="entry name" value="NODB_dom"/>
</dbReference>
<keyword evidence="4" id="KW-1185">Reference proteome</keyword>
<dbReference type="Proteomes" id="UP000215633">
    <property type="component" value="Unassembled WGS sequence"/>
</dbReference>
<feature type="domain" description="NodB homology" evidence="2">
    <location>
        <begin position="46"/>
        <end position="269"/>
    </location>
</feature>
<evidence type="ECO:0000313" key="3">
    <source>
        <dbReference type="EMBL" id="OZI76417.1"/>
    </source>
</evidence>
<sequence>MSQPLLTRGLRLPGQAPRTAEPAWPRQARCLVAYTVDFDGTGNEVGKGLEPFGMHSAGRYSARRGVPRHLDMLQRLGIPATFFVPGYDAQCSPGSIRDIQRAGHEIGAHGYVHEGTLFEPAEETRRLKLTHGILGDLLGQAPRGWRSPSGQKTSVTLPVLHELGYQYDSSDKDADTPYMLDLGAGRTMVEIPNNTYSLDDFPFFNFSMTPVSEVVEQWKAEFDARYAQGGFFMLTVHPRAGWGSGTPSRVRAAEETLRHIQRHAGVHFATLSEIQQWVAADPHSYEEVRV</sequence>
<evidence type="ECO:0000256" key="1">
    <source>
        <dbReference type="SAM" id="MobiDB-lite"/>
    </source>
</evidence>
<evidence type="ECO:0000259" key="2">
    <source>
        <dbReference type="PROSITE" id="PS51677"/>
    </source>
</evidence>
<dbReference type="GO" id="GO:0005975">
    <property type="term" value="P:carbohydrate metabolic process"/>
    <property type="evidence" value="ECO:0007669"/>
    <property type="project" value="InterPro"/>
</dbReference>
<dbReference type="PANTHER" id="PTHR47561:SF1">
    <property type="entry name" value="POLYSACCHARIDE DEACETYLASE FAMILY PROTEIN (AFU_ORTHOLOGUE AFUA_6G05030)"/>
    <property type="match status" value="1"/>
</dbReference>
<protein>
    <recommendedName>
        <fullName evidence="2">NodB homology domain-containing protein</fullName>
    </recommendedName>
</protein>
<accession>A0A261VRE2</accession>
<dbReference type="RefSeq" id="WP_094807081.1">
    <property type="nucleotide sequence ID" value="NZ_NEVT01000006.1"/>
</dbReference>
<dbReference type="GO" id="GO:0016810">
    <property type="term" value="F:hydrolase activity, acting on carbon-nitrogen (but not peptide) bonds"/>
    <property type="evidence" value="ECO:0007669"/>
    <property type="project" value="InterPro"/>
</dbReference>
<dbReference type="PROSITE" id="PS51677">
    <property type="entry name" value="NODB"/>
    <property type="match status" value="1"/>
</dbReference>
<organism evidence="3 4">
    <name type="scientific">Bordetella genomosp. 2</name>
    <dbReference type="NCBI Taxonomy" id="1983456"/>
    <lineage>
        <taxon>Bacteria</taxon>
        <taxon>Pseudomonadati</taxon>
        <taxon>Pseudomonadota</taxon>
        <taxon>Betaproteobacteria</taxon>
        <taxon>Burkholderiales</taxon>
        <taxon>Alcaligenaceae</taxon>
        <taxon>Bordetella</taxon>
    </lineage>
</organism>
<dbReference type="Gene3D" id="3.20.20.370">
    <property type="entry name" value="Glycoside hydrolase/deacetylase"/>
    <property type="match status" value="1"/>
</dbReference>